<keyword evidence="1" id="KW-0812">Transmembrane</keyword>
<feature type="chain" id="PRO_5020393979" evidence="2">
    <location>
        <begin position="22"/>
        <end position="141"/>
    </location>
</feature>
<dbReference type="AlphaFoldDB" id="A0A4U5LYK8"/>
<evidence type="ECO:0000313" key="3">
    <source>
        <dbReference type="EMBL" id="TKR61350.1"/>
    </source>
</evidence>
<keyword evidence="2" id="KW-0732">Signal</keyword>
<proteinExistence type="predicted"/>
<accession>A0A4U5LYK8</accession>
<feature type="transmembrane region" description="Helical" evidence="1">
    <location>
        <begin position="121"/>
        <end position="140"/>
    </location>
</feature>
<feature type="signal peptide" evidence="2">
    <location>
        <begin position="1"/>
        <end position="21"/>
    </location>
</feature>
<organism evidence="3 4">
    <name type="scientific">Steinernema carpocapsae</name>
    <name type="common">Entomopathogenic nematode</name>
    <dbReference type="NCBI Taxonomy" id="34508"/>
    <lineage>
        <taxon>Eukaryota</taxon>
        <taxon>Metazoa</taxon>
        <taxon>Ecdysozoa</taxon>
        <taxon>Nematoda</taxon>
        <taxon>Chromadorea</taxon>
        <taxon>Rhabditida</taxon>
        <taxon>Tylenchina</taxon>
        <taxon>Panagrolaimomorpha</taxon>
        <taxon>Strongyloidoidea</taxon>
        <taxon>Steinernematidae</taxon>
        <taxon>Steinernema</taxon>
    </lineage>
</organism>
<keyword evidence="1" id="KW-0472">Membrane</keyword>
<evidence type="ECO:0000256" key="2">
    <source>
        <dbReference type="SAM" id="SignalP"/>
    </source>
</evidence>
<sequence length="141" mass="15321">MVRVVVVLVGAFVALFPRFHATTSIGAVGKHFVCFAQFGVACPFGKEAISKCCSDNDSCLRSKKSIGSCNDAFCACVTKVSMSSWFCSDILIDASCSKDYSRSMFHLASDLKFWIFAWKELVGGFLVASLASFLICSLLLK</sequence>
<gene>
    <name evidence="3" type="ORF">L596_028468</name>
</gene>
<reference evidence="3 4" key="2">
    <citation type="journal article" date="2019" name="G3 (Bethesda)">
        <title>Hybrid Assembly of the Genome of the Entomopathogenic Nematode Steinernema carpocapsae Identifies the X-Chromosome.</title>
        <authorList>
            <person name="Serra L."/>
            <person name="Macchietto M."/>
            <person name="Macias-Munoz A."/>
            <person name="McGill C.J."/>
            <person name="Rodriguez I.M."/>
            <person name="Rodriguez B."/>
            <person name="Murad R."/>
            <person name="Mortazavi A."/>
        </authorList>
    </citation>
    <scope>NUCLEOTIDE SEQUENCE [LARGE SCALE GENOMIC DNA]</scope>
    <source>
        <strain evidence="3 4">ALL</strain>
    </source>
</reference>
<keyword evidence="1" id="KW-1133">Transmembrane helix</keyword>
<evidence type="ECO:0000256" key="1">
    <source>
        <dbReference type="SAM" id="Phobius"/>
    </source>
</evidence>
<dbReference type="Proteomes" id="UP000298663">
    <property type="component" value="Unassembled WGS sequence"/>
</dbReference>
<keyword evidence="4" id="KW-1185">Reference proteome</keyword>
<dbReference type="EMBL" id="AZBU02000011">
    <property type="protein sequence ID" value="TKR61350.1"/>
    <property type="molecule type" value="Genomic_DNA"/>
</dbReference>
<reference evidence="3 4" key="1">
    <citation type="journal article" date="2015" name="Genome Biol.">
        <title>Comparative genomics of Steinernema reveals deeply conserved gene regulatory networks.</title>
        <authorList>
            <person name="Dillman A.R."/>
            <person name="Macchietto M."/>
            <person name="Porter C.F."/>
            <person name="Rogers A."/>
            <person name="Williams B."/>
            <person name="Antoshechkin I."/>
            <person name="Lee M.M."/>
            <person name="Goodwin Z."/>
            <person name="Lu X."/>
            <person name="Lewis E.E."/>
            <person name="Goodrich-Blair H."/>
            <person name="Stock S.P."/>
            <person name="Adams B.J."/>
            <person name="Sternberg P.W."/>
            <person name="Mortazavi A."/>
        </authorList>
    </citation>
    <scope>NUCLEOTIDE SEQUENCE [LARGE SCALE GENOMIC DNA]</scope>
    <source>
        <strain evidence="3 4">ALL</strain>
    </source>
</reference>
<evidence type="ECO:0000313" key="4">
    <source>
        <dbReference type="Proteomes" id="UP000298663"/>
    </source>
</evidence>
<name>A0A4U5LYK8_STECR</name>
<protein>
    <submittedName>
        <fullName evidence="3">Uncharacterized protein</fullName>
    </submittedName>
</protein>
<comment type="caution">
    <text evidence="3">The sequence shown here is derived from an EMBL/GenBank/DDBJ whole genome shotgun (WGS) entry which is preliminary data.</text>
</comment>